<feature type="transmembrane region" description="Helical" evidence="1">
    <location>
        <begin position="408"/>
        <end position="426"/>
    </location>
</feature>
<dbReference type="EMBL" id="BAUW01000011">
    <property type="protein sequence ID" value="GAE44712.1"/>
    <property type="molecule type" value="Genomic_DNA"/>
</dbReference>
<feature type="transmembrane region" description="Helical" evidence="1">
    <location>
        <begin position="41"/>
        <end position="63"/>
    </location>
</feature>
<feature type="transmembrane region" description="Helical" evidence="1">
    <location>
        <begin position="519"/>
        <end position="536"/>
    </location>
</feature>
<comment type="caution">
    <text evidence="2">The sequence shown here is derived from an EMBL/GenBank/DDBJ whole genome shotgun (WGS) entry which is preliminary data.</text>
</comment>
<dbReference type="RefSeq" id="WP_052019576.1">
    <property type="nucleotide sequence ID" value="NZ_BAUW01000011.1"/>
</dbReference>
<feature type="transmembrane region" description="Helical" evidence="1">
    <location>
        <begin position="361"/>
        <end position="378"/>
    </location>
</feature>
<keyword evidence="1" id="KW-0812">Transmembrane</keyword>
<feature type="transmembrane region" description="Helical" evidence="1">
    <location>
        <begin position="432"/>
        <end position="448"/>
    </location>
</feature>
<feature type="transmembrane region" description="Helical" evidence="1">
    <location>
        <begin position="284"/>
        <end position="301"/>
    </location>
</feature>
<feature type="transmembrane region" description="Helical" evidence="1">
    <location>
        <begin position="384"/>
        <end position="401"/>
    </location>
</feature>
<organism evidence="2 3">
    <name type="scientific">Mesobacillus boroniphilus JCM 21738</name>
    <dbReference type="NCBI Taxonomy" id="1294265"/>
    <lineage>
        <taxon>Bacteria</taxon>
        <taxon>Bacillati</taxon>
        <taxon>Bacillota</taxon>
        <taxon>Bacilli</taxon>
        <taxon>Bacillales</taxon>
        <taxon>Bacillaceae</taxon>
        <taxon>Mesobacillus</taxon>
    </lineage>
</organism>
<dbReference type="Proteomes" id="UP000018949">
    <property type="component" value="Unassembled WGS sequence"/>
</dbReference>
<keyword evidence="1" id="KW-1133">Transmembrane helix</keyword>
<feature type="transmembrane region" description="Helical" evidence="1">
    <location>
        <begin position="119"/>
        <end position="139"/>
    </location>
</feature>
<gene>
    <name evidence="2" type="ORF">JCM21738_1444</name>
</gene>
<feature type="transmembrane region" description="Helical" evidence="1">
    <location>
        <begin position="257"/>
        <end position="278"/>
    </location>
</feature>
<feature type="transmembrane region" description="Helical" evidence="1">
    <location>
        <begin position="572"/>
        <end position="589"/>
    </location>
</feature>
<dbReference type="InterPro" id="IPR058062">
    <property type="entry name" value="SCO7613_C"/>
</dbReference>
<keyword evidence="3" id="KW-1185">Reference proteome</keyword>
<dbReference type="AlphaFoldDB" id="W4RKN6"/>
<feature type="transmembrane region" description="Helical" evidence="1">
    <location>
        <begin position="491"/>
        <end position="507"/>
    </location>
</feature>
<feature type="transmembrane region" description="Helical" evidence="1">
    <location>
        <begin position="151"/>
        <end position="168"/>
    </location>
</feature>
<proteinExistence type="predicted"/>
<name>W4RKN6_9BACI</name>
<evidence type="ECO:0000313" key="3">
    <source>
        <dbReference type="Proteomes" id="UP000018949"/>
    </source>
</evidence>
<protein>
    <submittedName>
        <fullName evidence="2">Uncharacterized protein</fullName>
    </submittedName>
</protein>
<accession>W4RKN6</accession>
<feature type="transmembrane region" description="Helical" evidence="1">
    <location>
        <begin position="335"/>
        <end position="352"/>
    </location>
</feature>
<feature type="transmembrane region" description="Helical" evidence="1">
    <location>
        <begin position="174"/>
        <end position="192"/>
    </location>
</feature>
<feature type="transmembrane region" description="Helical" evidence="1">
    <location>
        <begin position="84"/>
        <end position="104"/>
    </location>
</feature>
<feature type="transmembrane region" description="Helical" evidence="1">
    <location>
        <begin position="623"/>
        <end position="643"/>
    </location>
</feature>
<reference evidence="2 3" key="1">
    <citation type="submission" date="2013-12" db="EMBL/GenBank/DDBJ databases">
        <title>NBRP : Genome information of microbial organism related human and environment.</title>
        <authorList>
            <person name="Hattori M."/>
            <person name="Oshima K."/>
            <person name="Inaba H."/>
            <person name="Suda W."/>
            <person name="Sakamoto M."/>
            <person name="Iino T."/>
            <person name="Kitahara M."/>
            <person name="Oshida Y."/>
            <person name="Iida T."/>
            <person name="Kudo T."/>
            <person name="Itoh T."/>
            <person name="Ahmed I."/>
            <person name="Ohkuma M."/>
        </authorList>
    </citation>
    <scope>NUCLEOTIDE SEQUENCE [LARGE SCALE GENOMIC DNA]</scope>
    <source>
        <strain evidence="2 3">JCM 21738</strain>
    </source>
</reference>
<feature type="transmembrane region" description="Helical" evidence="1">
    <location>
        <begin position="469"/>
        <end position="485"/>
    </location>
</feature>
<evidence type="ECO:0000256" key="1">
    <source>
        <dbReference type="SAM" id="Phobius"/>
    </source>
</evidence>
<evidence type="ECO:0000313" key="2">
    <source>
        <dbReference type="EMBL" id="GAE44712.1"/>
    </source>
</evidence>
<dbReference type="NCBIfam" id="NF047321">
    <property type="entry name" value="SCO7613_CTERM"/>
    <property type="match status" value="1"/>
</dbReference>
<feature type="transmembrane region" description="Helical" evidence="1">
    <location>
        <begin position="649"/>
        <end position="668"/>
    </location>
</feature>
<feature type="transmembrane region" description="Helical" evidence="1">
    <location>
        <begin position="7"/>
        <end position="26"/>
    </location>
</feature>
<feature type="transmembrane region" description="Helical" evidence="1">
    <location>
        <begin position="601"/>
        <end position="618"/>
    </location>
</feature>
<feature type="transmembrane region" description="Helical" evidence="1">
    <location>
        <begin position="199"/>
        <end position="216"/>
    </location>
</feature>
<dbReference type="eggNOG" id="COG3115">
    <property type="taxonomic scope" value="Bacteria"/>
</dbReference>
<feature type="transmembrane region" description="Helical" evidence="1">
    <location>
        <begin position="548"/>
        <end position="565"/>
    </location>
</feature>
<feature type="transmembrane region" description="Helical" evidence="1">
    <location>
        <begin position="310"/>
        <end position="329"/>
    </location>
</feature>
<feature type="transmembrane region" description="Helical" evidence="1">
    <location>
        <begin position="228"/>
        <end position="250"/>
    </location>
</feature>
<sequence>MDRVRKSCFAIFLIGFILFILAGWLIKINYLQAIKTSSRDVGMVIMLFVILVTFSVFDWWELALMFSLTSYAFYVMMKIESRPILPLIAQWAAPISLGLSAAAIGEEIRLQSSLYRDLIGMPGNFAFAGVLLLGASFVLGKTKEVNSSQNAFFSSHGFYAASLFYTFTSPITNLYGESIIWFGGILMSLLLYRVTKESMVAFLSGAVSLVWYLISIDSINEELFDFSATIESLLIPGGGWLLLGTAALLFQKQRGLAVAYSWIAHVYLAPVMAIELILYGEEAILSYVIATGVYAASIFFVKKEWKVKSLLYAAFTMLFLAIKTGISYFTETDSGHYAFLMTSILLIVFWILSSTNYKQRTLYYLIPISLLGVASFLAAYPYSWLLFGITIGYAAAILVLLHRVKWDLVAIIPLLMIFYGTIQIMFLAQLHMYWDMAILSGSGILLIFSGRRIYTDLWEKGGGFGLQSLDAYSLVGILFIVSVALMDGETFWALIVHGLLISAGLWLQRNRVHGRGVSVILFIAGAYLLVPYYAAVEQLTIPALLEREVYVLPFVALAIFIRFIFKERSNQITSYIQWAVLIMVSLLLIQDGLESNTVYDALILGSLSLISMLAGMWLRVKAYFFVGTGVLLLNVLLQTRPFWGNLPWWGYLLIAGSILISVASFNEWNKQKGTRGEKTLLAKLKESLLMKMKNWN</sequence>
<keyword evidence="1" id="KW-0472">Membrane</keyword>